<gene>
    <name evidence="1" type="ORF">AB0L16_12855</name>
</gene>
<comment type="caution">
    <text evidence="1">The sequence shown here is derived from an EMBL/GenBank/DDBJ whole genome shotgun (WGS) entry which is preliminary data.</text>
</comment>
<evidence type="ECO:0000313" key="2">
    <source>
        <dbReference type="Proteomes" id="UP001552594"/>
    </source>
</evidence>
<dbReference type="EMBL" id="JBFAUK010000008">
    <property type="protein sequence ID" value="MEV5507353.1"/>
    <property type="molecule type" value="Genomic_DNA"/>
</dbReference>
<organism evidence="1 2">
    <name type="scientific">Streptomyces orinoci</name>
    <name type="common">Streptoverticillium orinoci</name>
    <dbReference type="NCBI Taxonomy" id="67339"/>
    <lineage>
        <taxon>Bacteria</taxon>
        <taxon>Bacillati</taxon>
        <taxon>Actinomycetota</taxon>
        <taxon>Actinomycetes</taxon>
        <taxon>Kitasatosporales</taxon>
        <taxon>Streptomycetaceae</taxon>
        <taxon>Streptomyces</taxon>
    </lineage>
</organism>
<dbReference type="Proteomes" id="UP001552594">
    <property type="component" value="Unassembled WGS sequence"/>
</dbReference>
<evidence type="ECO:0008006" key="3">
    <source>
        <dbReference type="Google" id="ProtNLM"/>
    </source>
</evidence>
<proteinExistence type="predicted"/>
<sequence>MISHASPQKRDIRYDHQQQRFIVLITLHHLDGTSEPTELRLGPDEMAALSVQVEQSAEKRAKALGLNRDFHQARLR</sequence>
<name>A0ABV3JWT9_STRON</name>
<keyword evidence="2" id="KW-1185">Reference proteome</keyword>
<reference evidence="1 2" key="1">
    <citation type="submission" date="2024-06" db="EMBL/GenBank/DDBJ databases">
        <title>The Natural Products Discovery Center: Release of the First 8490 Sequenced Strains for Exploring Actinobacteria Biosynthetic Diversity.</title>
        <authorList>
            <person name="Kalkreuter E."/>
            <person name="Kautsar S.A."/>
            <person name="Yang D."/>
            <person name="Bader C.D."/>
            <person name="Teijaro C.N."/>
            <person name="Fluegel L."/>
            <person name="Davis C.M."/>
            <person name="Simpson J.R."/>
            <person name="Lauterbach L."/>
            <person name="Steele A.D."/>
            <person name="Gui C."/>
            <person name="Meng S."/>
            <person name="Li G."/>
            <person name="Viehrig K."/>
            <person name="Ye F."/>
            <person name="Su P."/>
            <person name="Kiefer A.F."/>
            <person name="Nichols A."/>
            <person name="Cepeda A.J."/>
            <person name="Yan W."/>
            <person name="Fan B."/>
            <person name="Jiang Y."/>
            <person name="Adhikari A."/>
            <person name="Zheng C.-J."/>
            <person name="Schuster L."/>
            <person name="Cowan T.M."/>
            <person name="Smanski M.J."/>
            <person name="Chevrette M.G."/>
            <person name="De Carvalho L.P.S."/>
            <person name="Shen B."/>
        </authorList>
    </citation>
    <scope>NUCLEOTIDE SEQUENCE [LARGE SCALE GENOMIC DNA]</scope>
    <source>
        <strain evidence="1 2">NPDC052347</strain>
    </source>
</reference>
<protein>
    <recommendedName>
        <fullName evidence="3">DUF2283 domain-containing protein</fullName>
    </recommendedName>
</protein>
<evidence type="ECO:0000313" key="1">
    <source>
        <dbReference type="EMBL" id="MEV5507353.1"/>
    </source>
</evidence>
<accession>A0ABV3JWT9</accession>
<dbReference type="RefSeq" id="WP_109278296.1">
    <property type="nucleotide sequence ID" value="NZ_JBFAUK010000008.1"/>
</dbReference>